<dbReference type="InterPro" id="IPR011037">
    <property type="entry name" value="Pyrv_Knase-like_insert_dom_sf"/>
</dbReference>
<keyword evidence="1" id="KW-1133">Transmembrane helix</keyword>
<feature type="transmembrane region" description="Helical" evidence="1">
    <location>
        <begin position="12"/>
        <end position="31"/>
    </location>
</feature>
<evidence type="ECO:0000313" key="3">
    <source>
        <dbReference type="EMBL" id="PHH65336.1"/>
    </source>
</evidence>
<keyword evidence="1" id="KW-0472">Membrane</keyword>
<keyword evidence="1" id="KW-0812">Transmembrane</keyword>
<dbReference type="GO" id="GO:0003824">
    <property type="term" value="F:catalytic activity"/>
    <property type="evidence" value="ECO:0007669"/>
    <property type="project" value="InterPro"/>
</dbReference>
<dbReference type="InterPro" id="IPR005303">
    <property type="entry name" value="MOCOS_middle"/>
</dbReference>
<dbReference type="EMBL" id="NJET01000019">
    <property type="protein sequence ID" value="PHH65336.1"/>
    <property type="molecule type" value="Genomic_DNA"/>
</dbReference>
<evidence type="ECO:0000256" key="1">
    <source>
        <dbReference type="SAM" id="Phobius"/>
    </source>
</evidence>
<accession>A0A2C5YC96</accession>
<name>A0A2C5YC96_9HYPO</name>
<keyword evidence="4" id="KW-1185">Reference proteome</keyword>
<evidence type="ECO:0000259" key="2">
    <source>
        <dbReference type="PROSITE" id="PS51340"/>
    </source>
</evidence>
<dbReference type="GO" id="GO:0030151">
    <property type="term" value="F:molybdenum ion binding"/>
    <property type="evidence" value="ECO:0007669"/>
    <property type="project" value="InterPro"/>
</dbReference>
<dbReference type="STRING" id="1399860.A0A2C5YC96"/>
<dbReference type="Pfam" id="PF03473">
    <property type="entry name" value="MOSC"/>
    <property type="match status" value="1"/>
</dbReference>
<sequence length="432" mass="48291">MDKFLTQVDPGPVFVVAVTLIVFAIPVFILFPPIPVEQSDALRQTHSKIGLPFWRSNLRTQHRSNTHAPRPDRRGSIQSLFVYPIKSCRGVELAQATVLPNGLEHDRLFAFAQLKPPPAARLASSDAHHGWEVLTQRAVPLMANIKVDLWLPDASKSSRQLGKPDDHGFVVVRFPHAHSGLHGLVQSLAAKLSRGPTAVPEKSFILPLDFPSKAQVAARAYQYATVKIWSSSPSALNMEADLPPQLARYLGVKHRLGLFRVHPDHTRQVLVCPPHEHHVGYQPHINFQDAHPLHLLSITSVHHLESKIQTDKSLHHLDVRRFRANIILSGIEAYDEDDWKVVQFGLERHIGKNLFHVACPTGTRHGSEPDRALRKFRNIDEGAPKMGCLGMQLCPIFARDQQQSSDRAQALLQVGMEVNVLQRGPHHFGGKT</sequence>
<feature type="domain" description="MOSC" evidence="2">
    <location>
        <begin position="244"/>
        <end position="421"/>
    </location>
</feature>
<reference evidence="3 4" key="1">
    <citation type="submission" date="2017-06" db="EMBL/GenBank/DDBJ databases">
        <title>Ant-infecting Ophiocordyceps genomes reveal a high diversity of potential behavioral manipulation genes and a possible major role for enterotoxins.</title>
        <authorList>
            <person name="De Bekker C."/>
            <person name="Evans H.C."/>
            <person name="Brachmann A."/>
            <person name="Hughes D.P."/>
        </authorList>
    </citation>
    <scope>NUCLEOTIDE SEQUENCE [LARGE SCALE GENOMIC DNA]</scope>
    <source>
        <strain evidence="3 4">Map64</strain>
    </source>
</reference>
<organism evidence="3 4">
    <name type="scientific">Ophiocordyceps australis</name>
    <dbReference type="NCBI Taxonomy" id="1399860"/>
    <lineage>
        <taxon>Eukaryota</taxon>
        <taxon>Fungi</taxon>
        <taxon>Dikarya</taxon>
        <taxon>Ascomycota</taxon>
        <taxon>Pezizomycotina</taxon>
        <taxon>Sordariomycetes</taxon>
        <taxon>Hypocreomycetidae</taxon>
        <taxon>Hypocreales</taxon>
        <taxon>Ophiocordycipitaceae</taxon>
        <taxon>Ophiocordyceps</taxon>
    </lineage>
</organism>
<protein>
    <recommendedName>
        <fullName evidence="2">MOSC domain-containing protein</fullName>
    </recommendedName>
</protein>
<comment type="caution">
    <text evidence="3">The sequence shown here is derived from an EMBL/GenBank/DDBJ whole genome shotgun (WGS) entry which is preliminary data.</text>
</comment>
<proteinExistence type="predicted"/>
<dbReference type="GO" id="GO:0030170">
    <property type="term" value="F:pyridoxal phosphate binding"/>
    <property type="evidence" value="ECO:0007669"/>
    <property type="project" value="InterPro"/>
</dbReference>
<dbReference type="Pfam" id="PF03476">
    <property type="entry name" value="MOSC_N"/>
    <property type="match status" value="1"/>
</dbReference>
<evidence type="ECO:0000313" key="4">
    <source>
        <dbReference type="Proteomes" id="UP000226192"/>
    </source>
</evidence>
<dbReference type="PROSITE" id="PS51340">
    <property type="entry name" value="MOSC"/>
    <property type="match status" value="1"/>
</dbReference>
<gene>
    <name evidence="3" type="ORF">CDD81_2748</name>
</gene>
<dbReference type="OrthoDB" id="17255at2759"/>
<dbReference type="AlphaFoldDB" id="A0A2C5YC96"/>
<dbReference type="InterPro" id="IPR005302">
    <property type="entry name" value="MoCF_Sase_C"/>
</dbReference>
<dbReference type="SUPFAM" id="SSF50800">
    <property type="entry name" value="PK beta-barrel domain-like"/>
    <property type="match status" value="1"/>
</dbReference>
<dbReference type="Proteomes" id="UP000226192">
    <property type="component" value="Unassembled WGS sequence"/>
</dbReference>